<sequence>MVVLDQTGEDLPNYNPASPASCDSSDSATAASPSDFQTIDHFPKSRMVILDEKNEDNHYPASPASCEEASEATPSNPGHIVILDEKNEDNDYPASPASCEGASEATPSNPDKPSRKRRRIKMSKDDHTAPKSPVSVVSSCSSSNFAPVADGDHGKSKKLKGEKHHSKRSTKSNREAIPAFQIEPVNSNQDVFKFLKTFAIGNESDLAFARKVTEMFSNALRKFKETKLEEIFCTEAESDSPEELEGSANGPCNNVNVGLKKL</sequence>
<protein>
    <submittedName>
        <fullName evidence="2">Uncharacterized protein</fullName>
    </submittedName>
</protein>
<gene>
    <name evidence="2" type="ORF">GDO81_011901</name>
</gene>
<accession>A0AAV7BHI7</accession>
<feature type="compositionally biased region" description="Basic and acidic residues" evidence="1">
    <location>
        <begin position="49"/>
        <end position="58"/>
    </location>
</feature>
<dbReference type="Proteomes" id="UP000824782">
    <property type="component" value="Unassembled WGS sequence"/>
</dbReference>
<proteinExistence type="predicted"/>
<feature type="compositionally biased region" description="Low complexity" evidence="1">
    <location>
        <begin position="60"/>
        <end position="75"/>
    </location>
</feature>
<feature type="compositionally biased region" description="Low complexity" evidence="1">
    <location>
        <begin position="16"/>
        <end position="35"/>
    </location>
</feature>
<feature type="region of interest" description="Disordered" evidence="1">
    <location>
        <begin position="1"/>
        <end position="175"/>
    </location>
</feature>
<feature type="compositionally biased region" description="Basic residues" evidence="1">
    <location>
        <begin position="155"/>
        <end position="171"/>
    </location>
</feature>
<evidence type="ECO:0000313" key="3">
    <source>
        <dbReference type="Proteomes" id="UP000824782"/>
    </source>
</evidence>
<name>A0AAV7BHI7_ENGPU</name>
<evidence type="ECO:0000313" key="2">
    <source>
        <dbReference type="EMBL" id="KAG8572068.1"/>
    </source>
</evidence>
<comment type="caution">
    <text evidence="2">The sequence shown here is derived from an EMBL/GenBank/DDBJ whole genome shotgun (WGS) entry which is preliminary data.</text>
</comment>
<dbReference type="AlphaFoldDB" id="A0AAV7BHI7"/>
<organism evidence="2 3">
    <name type="scientific">Engystomops pustulosus</name>
    <name type="common">Tungara frog</name>
    <name type="synonym">Physalaemus pustulosus</name>
    <dbReference type="NCBI Taxonomy" id="76066"/>
    <lineage>
        <taxon>Eukaryota</taxon>
        <taxon>Metazoa</taxon>
        <taxon>Chordata</taxon>
        <taxon>Craniata</taxon>
        <taxon>Vertebrata</taxon>
        <taxon>Euteleostomi</taxon>
        <taxon>Amphibia</taxon>
        <taxon>Batrachia</taxon>
        <taxon>Anura</taxon>
        <taxon>Neobatrachia</taxon>
        <taxon>Hyloidea</taxon>
        <taxon>Leptodactylidae</taxon>
        <taxon>Leiuperinae</taxon>
        <taxon>Engystomops</taxon>
    </lineage>
</organism>
<evidence type="ECO:0000256" key="1">
    <source>
        <dbReference type="SAM" id="MobiDB-lite"/>
    </source>
</evidence>
<feature type="compositionally biased region" description="Low complexity" evidence="1">
    <location>
        <begin position="132"/>
        <end position="143"/>
    </location>
</feature>
<dbReference type="EMBL" id="WNYA01000005">
    <property type="protein sequence ID" value="KAG8572068.1"/>
    <property type="molecule type" value="Genomic_DNA"/>
</dbReference>
<keyword evidence="3" id="KW-1185">Reference proteome</keyword>
<reference evidence="2" key="1">
    <citation type="thesis" date="2020" institute="ProQuest LLC" country="789 East Eisenhower Parkway, Ann Arbor, MI, USA">
        <title>Comparative Genomics and Chromosome Evolution.</title>
        <authorList>
            <person name="Mudd A.B."/>
        </authorList>
    </citation>
    <scope>NUCLEOTIDE SEQUENCE</scope>
    <source>
        <strain evidence="2">237g6f4</strain>
        <tissue evidence="2">Blood</tissue>
    </source>
</reference>